<dbReference type="EMBL" id="BJZO01000055">
    <property type="protein sequence ID" value="GEO81976.1"/>
    <property type="molecule type" value="Genomic_DNA"/>
</dbReference>
<keyword evidence="3" id="KW-1185">Reference proteome</keyword>
<name>A0A512H939_9PROT</name>
<proteinExistence type="predicted"/>
<sequence>MAWGGALERFKKDTIAKKNGEKTNPERVGFWFASDALRGDRVRLEGSERRWADPSGQGQRDEAASLWSK</sequence>
<dbReference type="Proteomes" id="UP000321567">
    <property type="component" value="Unassembled WGS sequence"/>
</dbReference>
<evidence type="ECO:0000313" key="3">
    <source>
        <dbReference type="Proteomes" id="UP000321567"/>
    </source>
</evidence>
<comment type="caution">
    <text evidence="2">The sequence shown here is derived from an EMBL/GenBank/DDBJ whole genome shotgun (WGS) entry which is preliminary data.</text>
</comment>
<protein>
    <submittedName>
        <fullName evidence="2">Uncharacterized protein</fullName>
    </submittedName>
</protein>
<feature type="region of interest" description="Disordered" evidence="1">
    <location>
        <begin position="48"/>
        <end position="69"/>
    </location>
</feature>
<evidence type="ECO:0000313" key="2">
    <source>
        <dbReference type="EMBL" id="GEO81976.1"/>
    </source>
</evidence>
<dbReference type="AlphaFoldDB" id="A0A512H939"/>
<gene>
    <name evidence="2" type="ORF">ROR02_21070</name>
</gene>
<evidence type="ECO:0000256" key="1">
    <source>
        <dbReference type="SAM" id="MobiDB-lite"/>
    </source>
</evidence>
<reference evidence="2 3" key="1">
    <citation type="submission" date="2019-07" db="EMBL/GenBank/DDBJ databases">
        <title>Whole genome shotgun sequence of Rhodospirillum oryzae NBRC 107573.</title>
        <authorList>
            <person name="Hosoyama A."/>
            <person name="Uohara A."/>
            <person name="Ohji S."/>
            <person name="Ichikawa N."/>
        </authorList>
    </citation>
    <scope>NUCLEOTIDE SEQUENCE [LARGE SCALE GENOMIC DNA]</scope>
    <source>
        <strain evidence="2 3">NBRC 107573</strain>
    </source>
</reference>
<accession>A0A512H939</accession>
<organism evidence="2 3">
    <name type="scientific">Pararhodospirillum oryzae</name>
    <dbReference type="NCBI Taxonomy" id="478448"/>
    <lineage>
        <taxon>Bacteria</taxon>
        <taxon>Pseudomonadati</taxon>
        <taxon>Pseudomonadota</taxon>
        <taxon>Alphaproteobacteria</taxon>
        <taxon>Rhodospirillales</taxon>
        <taxon>Rhodospirillaceae</taxon>
        <taxon>Pararhodospirillum</taxon>
    </lineage>
</organism>